<dbReference type="EMBL" id="AXCJ01000001">
    <property type="protein sequence ID" value="ETO91815.1"/>
    <property type="molecule type" value="Genomic_DNA"/>
</dbReference>
<evidence type="ECO:0000313" key="8">
    <source>
        <dbReference type="EMBL" id="ETO91815.1"/>
    </source>
</evidence>
<feature type="binding site" evidence="6">
    <location>
        <position position="192"/>
    </location>
    <ligand>
        <name>Zn(2+)</name>
        <dbReference type="ChEBI" id="CHEBI:29105"/>
        <label>2</label>
    </ligand>
</feature>
<dbReference type="SUPFAM" id="SSF51338">
    <property type="entry name" value="Composite domain of metallo-dependent hydrolases"/>
    <property type="match status" value="1"/>
</dbReference>
<dbReference type="GO" id="GO:0006145">
    <property type="term" value="P:purine nucleobase catabolic process"/>
    <property type="evidence" value="ECO:0007669"/>
    <property type="project" value="TreeGrafter"/>
</dbReference>
<comment type="catalytic activity">
    <reaction evidence="6">
        <text>(S)-dihydroorotate + H2O = N-carbamoyl-L-aspartate + H(+)</text>
        <dbReference type="Rhea" id="RHEA:24296"/>
        <dbReference type="ChEBI" id="CHEBI:15377"/>
        <dbReference type="ChEBI" id="CHEBI:15378"/>
        <dbReference type="ChEBI" id="CHEBI:30864"/>
        <dbReference type="ChEBI" id="CHEBI:32814"/>
        <dbReference type="EC" id="3.5.2.3"/>
    </reaction>
</comment>
<dbReference type="EC" id="3.5.2.3" evidence="6"/>
<comment type="pathway">
    <text evidence="6">Pyrimidine metabolism; UMP biosynthesis via de novo pathway; (S)-dihydroorotate from bicarbonate: step 3/3.</text>
</comment>
<name>W2V143_9RICK</name>
<organism evidence="8 9">
    <name type="scientific">Candidatus Xenolissoclinum pacificiensis L6</name>
    <dbReference type="NCBI Taxonomy" id="1401685"/>
    <lineage>
        <taxon>Bacteria</taxon>
        <taxon>Pseudomonadati</taxon>
        <taxon>Pseudomonadota</taxon>
        <taxon>Alphaproteobacteria</taxon>
        <taxon>Rickettsiales</taxon>
        <taxon>Anaplasmataceae</taxon>
        <taxon>Candidatus Xenolissoclinum</taxon>
    </lineage>
</organism>
<dbReference type="InterPro" id="IPR050138">
    <property type="entry name" value="DHOase/Allantoinase_Hydrolase"/>
</dbReference>
<feature type="binding site" evidence="6">
    <location>
        <position position="334"/>
    </location>
    <ligand>
        <name>substrate</name>
    </ligand>
</feature>
<dbReference type="STRING" id="1401685.P857_993"/>
<dbReference type="GO" id="GO:0008270">
    <property type="term" value="F:zinc ion binding"/>
    <property type="evidence" value="ECO:0007669"/>
    <property type="project" value="UniProtKB-UniRule"/>
</dbReference>
<dbReference type="GO" id="GO:0044205">
    <property type="term" value="P:'de novo' UMP biosynthetic process"/>
    <property type="evidence" value="ECO:0007669"/>
    <property type="project" value="UniProtKB-UniRule"/>
</dbReference>
<keyword evidence="3 6" id="KW-0479">Metal-binding</keyword>
<dbReference type="InterPro" id="IPR032466">
    <property type="entry name" value="Metal_Hydrolase"/>
</dbReference>
<feature type="binding site" evidence="6">
    <location>
        <position position="109"/>
    </location>
    <ligand>
        <name>substrate</name>
    </ligand>
</feature>
<feature type="binding site" evidence="6">
    <location>
        <begin position="348"/>
        <end position="349"/>
    </location>
    <ligand>
        <name>substrate</name>
    </ligand>
</feature>
<feature type="binding site" evidence="6">
    <location>
        <position position="77"/>
    </location>
    <ligand>
        <name>Zn(2+)</name>
        <dbReference type="ChEBI" id="CHEBI:29105"/>
        <label>1</label>
    </ligand>
</feature>
<feature type="binding site" evidence="6">
    <location>
        <position position="303"/>
    </location>
    <ligand>
        <name>substrate</name>
    </ligand>
</feature>
<dbReference type="PROSITE" id="PS00483">
    <property type="entry name" value="DIHYDROOROTASE_2"/>
    <property type="match status" value="1"/>
</dbReference>
<dbReference type="InterPro" id="IPR011059">
    <property type="entry name" value="Metal-dep_hydrolase_composite"/>
</dbReference>
<evidence type="ECO:0000256" key="4">
    <source>
        <dbReference type="ARBA" id="ARBA00022801"/>
    </source>
</evidence>
<comment type="caution">
    <text evidence="8">The sequence shown here is derived from an EMBL/GenBank/DDBJ whole genome shotgun (WGS) entry which is preliminary data.</text>
</comment>
<comment type="function">
    <text evidence="1 6">Catalyzes the reversible cyclization of carbamoyl aspartate to dihydroorotate.</text>
</comment>
<feature type="binding site" evidence="6">
    <location>
        <position position="165"/>
    </location>
    <ligand>
        <name>Zn(2+)</name>
        <dbReference type="ChEBI" id="CHEBI:29105"/>
        <label>2</label>
    </ligand>
</feature>
<feature type="binding site" evidence="6">
    <location>
        <position position="254"/>
    </location>
    <ligand>
        <name>Zn(2+)</name>
        <dbReference type="ChEBI" id="CHEBI:29105"/>
        <label>2</label>
    </ligand>
</feature>
<dbReference type="CDD" id="cd01317">
    <property type="entry name" value="DHOase_IIa"/>
    <property type="match status" value="1"/>
</dbReference>
<dbReference type="GO" id="GO:0004038">
    <property type="term" value="F:allantoinase activity"/>
    <property type="evidence" value="ECO:0007669"/>
    <property type="project" value="TreeGrafter"/>
</dbReference>
<dbReference type="Gene3D" id="3.20.20.140">
    <property type="entry name" value="Metal-dependent hydrolases"/>
    <property type="match status" value="1"/>
</dbReference>
<accession>W2V143</accession>
<evidence type="ECO:0000256" key="1">
    <source>
        <dbReference type="ARBA" id="ARBA00002368"/>
    </source>
</evidence>
<dbReference type="PANTHER" id="PTHR43668:SF2">
    <property type="entry name" value="ALLANTOINASE"/>
    <property type="match status" value="1"/>
</dbReference>
<dbReference type="UniPathway" id="UPA00070">
    <property type="reaction ID" value="UER00117"/>
</dbReference>
<feature type="binding site" evidence="6">
    <location>
        <position position="330"/>
    </location>
    <ligand>
        <name>Zn(2+)</name>
        <dbReference type="ChEBI" id="CHEBI:29105"/>
        <label>1</label>
    </ligand>
</feature>
<dbReference type="Gene3D" id="2.30.40.10">
    <property type="entry name" value="Urease, subunit C, domain 1"/>
    <property type="match status" value="1"/>
</dbReference>
<feature type="binding site" evidence="6">
    <location>
        <begin position="77"/>
        <end position="79"/>
    </location>
    <ligand>
        <name>substrate</name>
    </ligand>
</feature>
<evidence type="ECO:0000256" key="6">
    <source>
        <dbReference type="HAMAP-Rule" id="MF_00220"/>
    </source>
</evidence>
<feature type="binding site" evidence="6">
    <location>
        <position position="75"/>
    </location>
    <ligand>
        <name>Zn(2+)</name>
        <dbReference type="ChEBI" id="CHEBI:29105"/>
        <label>1</label>
    </ligand>
</feature>
<evidence type="ECO:0000256" key="2">
    <source>
        <dbReference type="ARBA" id="ARBA00010286"/>
    </source>
</evidence>
<dbReference type="Pfam" id="PF12890">
    <property type="entry name" value="DHOase"/>
    <property type="match status" value="1"/>
</dbReference>
<feature type="domain" description="Dihydroorotase catalytic" evidence="7">
    <location>
        <begin position="64"/>
        <end position="235"/>
    </location>
</feature>
<dbReference type="Proteomes" id="UP000018951">
    <property type="component" value="Unassembled WGS sequence"/>
</dbReference>
<evidence type="ECO:0000256" key="3">
    <source>
        <dbReference type="ARBA" id="ARBA00022723"/>
    </source>
</evidence>
<dbReference type="PANTHER" id="PTHR43668">
    <property type="entry name" value="ALLANTOINASE"/>
    <property type="match status" value="1"/>
</dbReference>
<reference evidence="8 9" key="1">
    <citation type="journal article" date="2013" name="PLoS ONE">
        <title>Bacterial endosymbiosis in a chordate host: long-term co-evolution and conservation of secondary metabolism.</title>
        <authorList>
            <person name="Kwan J.C."/>
            <person name="Schmidt E.W."/>
        </authorList>
    </citation>
    <scope>NUCLEOTIDE SEQUENCE [LARGE SCALE GENOMIC DNA]</scope>
    <source>
        <strain evidence="9">L6</strain>
    </source>
</reference>
<evidence type="ECO:0000259" key="7">
    <source>
        <dbReference type="Pfam" id="PF12890"/>
    </source>
</evidence>
<dbReference type="GO" id="GO:0005737">
    <property type="term" value="C:cytoplasm"/>
    <property type="evidence" value="ECO:0007669"/>
    <property type="project" value="TreeGrafter"/>
</dbReference>
<dbReference type="InterPro" id="IPR004722">
    <property type="entry name" value="DHOase"/>
</dbReference>
<keyword evidence="9" id="KW-1185">Reference proteome</keyword>
<keyword evidence="5 6" id="KW-0665">Pyrimidine biosynthesis</keyword>
<dbReference type="NCBIfam" id="TIGR00857">
    <property type="entry name" value="pyrC_multi"/>
    <property type="match status" value="1"/>
</dbReference>
<dbReference type="PROSITE" id="PS00482">
    <property type="entry name" value="DIHYDROOROTASE_1"/>
    <property type="match status" value="1"/>
</dbReference>
<gene>
    <name evidence="6 8" type="primary">pyrC</name>
    <name evidence="8" type="ORF">P857_993</name>
</gene>
<feature type="active site" evidence="6">
    <location>
        <position position="330"/>
    </location>
</feature>
<comment type="cofactor">
    <cofactor evidence="6">
        <name>Zn(2+)</name>
        <dbReference type="ChEBI" id="CHEBI:29105"/>
    </cofactor>
    <text evidence="6">Binds 2 Zn(2+) ions per subunit.</text>
</comment>
<feature type="binding site" evidence="6">
    <location>
        <position position="165"/>
    </location>
    <ligand>
        <name>Zn(2+)</name>
        <dbReference type="ChEBI" id="CHEBI:29105"/>
        <label>1</label>
    </ligand>
</feature>
<dbReference type="SUPFAM" id="SSF51556">
    <property type="entry name" value="Metallo-dependent hydrolases"/>
    <property type="match status" value="1"/>
</dbReference>
<evidence type="ECO:0000313" key="9">
    <source>
        <dbReference type="Proteomes" id="UP000018951"/>
    </source>
</evidence>
<dbReference type="InterPro" id="IPR024403">
    <property type="entry name" value="DHOase_cat"/>
</dbReference>
<comment type="similarity">
    <text evidence="2 6">Belongs to the metallo-dependent hydrolases superfamily. DHOase family. Class I DHOase subfamily.</text>
</comment>
<dbReference type="AlphaFoldDB" id="W2V143"/>
<protein>
    <recommendedName>
        <fullName evidence="6">Dihydroorotase</fullName>
        <shortName evidence="6">DHOase</shortName>
        <ecNumber evidence="6">3.5.2.3</ecNumber>
    </recommendedName>
</protein>
<dbReference type="GO" id="GO:0004151">
    <property type="term" value="F:dihydroorotase activity"/>
    <property type="evidence" value="ECO:0007669"/>
    <property type="project" value="UniProtKB-UniRule"/>
</dbReference>
<dbReference type="InterPro" id="IPR002195">
    <property type="entry name" value="Dihydroorotase_CS"/>
</dbReference>
<keyword evidence="4 6" id="KW-0378">Hydrolase</keyword>
<evidence type="ECO:0000256" key="5">
    <source>
        <dbReference type="ARBA" id="ARBA00022975"/>
    </source>
</evidence>
<dbReference type="PATRIC" id="fig|1401685.3.peg.222"/>
<proteinExistence type="inferred from homology"/>
<keyword evidence="6" id="KW-0862">Zinc</keyword>
<dbReference type="HAMAP" id="MF_00220_B">
    <property type="entry name" value="PyrC_classI_B"/>
    <property type="match status" value="1"/>
</dbReference>
<sequence length="449" mass="50109">MEFFKYNNKSSSNIIYINARIVDPETELDIKSGFLITDCDKILHFSEGQPDDLSEFDDCIDCKGNLLIPGLIDVHVHFRDPGDTNKEDIITGTKAAAAGGVTTVVCQPNTVPTISTVDVLNYVLNKGKQEGYVKVESYASVTRDGNGLTDMQSLYDEGAVGFTDDGLPVMNPFLMQQAFKYSAILDVPIAQHAEDLYLSNKGCINYGYASNKLNVFGIPESAESTMISRDIILLEEYNKFAIQDQYNARYHVLHISSVSGVENVILARKKGLNVTCEVTPHHLLLNDSFFFDKKNYISIGKVNPPIRNEETRMFLVESLKNNDIDIIASDHAPHDCHSKKQTLDQAPFGMIGLETMLPLMLSFYHNNIIGIFDLLKKMTINPAKLIKSDAGRISIGAPADLVLIDLNSEYIIDSRYMVSKSKNTPFQNRKVKGKILFTIVDGNMVFYNM</sequence>